<dbReference type="HOGENOM" id="CLU_038085_2_0_0"/>
<comment type="similarity">
    <text evidence="1 2">Belongs to the MEMO1 family.</text>
</comment>
<dbReference type="AlphaFoldDB" id="E3H5Y6"/>
<dbReference type="PANTHER" id="PTHR11060">
    <property type="entry name" value="PROTEIN MEMO1"/>
    <property type="match status" value="1"/>
</dbReference>
<proteinExistence type="inferred from homology"/>
<keyword evidence="4" id="KW-1185">Reference proteome</keyword>
<dbReference type="Gene3D" id="3.40.830.10">
    <property type="entry name" value="LigB-like"/>
    <property type="match status" value="1"/>
</dbReference>
<organism evidence="3 4">
    <name type="scientific">Ilyobacter polytropus (strain ATCC 51220 / DSM 2926 / LMG 16218 / CuHBu1)</name>
    <dbReference type="NCBI Taxonomy" id="572544"/>
    <lineage>
        <taxon>Bacteria</taxon>
        <taxon>Fusobacteriati</taxon>
        <taxon>Fusobacteriota</taxon>
        <taxon>Fusobacteriia</taxon>
        <taxon>Fusobacteriales</taxon>
        <taxon>Fusobacteriaceae</taxon>
        <taxon>Ilyobacter</taxon>
    </lineage>
</organism>
<dbReference type="InterPro" id="IPR002737">
    <property type="entry name" value="MEMO1_fam"/>
</dbReference>
<dbReference type="STRING" id="572544.Ilyop_0488"/>
<accession>E3H5Y6</accession>
<protein>
    <recommendedName>
        <fullName evidence="2">MEMO1 family protein Ilyop_0488</fullName>
    </recommendedName>
</protein>
<dbReference type="OrthoDB" id="9785549at2"/>
<evidence type="ECO:0000256" key="2">
    <source>
        <dbReference type="HAMAP-Rule" id="MF_00055"/>
    </source>
</evidence>
<dbReference type="Pfam" id="PF01875">
    <property type="entry name" value="Memo"/>
    <property type="match status" value="1"/>
</dbReference>
<evidence type="ECO:0000313" key="3">
    <source>
        <dbReference type="EMBL" id="ADO82276.1"/>
    </source>
</evidence>
<dbReference type="NCBIfam" id="TIGR04336">
    <property type="entry name" value="AmmeMemoSam_B"/>
    <property type="match status" value="1"/>
</dbReference>
<sequence>MTVRKCGVAGSFYPNSPEEIKEIFEEALQKESDNIKTELKNKNIIGGVSPHAGYVYCVREAVHLFEILREKGEKYDTVVLVNPNHTGYGEAVSIDSNKAWETPFGSIELDSEFGDELSFPVEPMAQRFEHSGEVMLPYLYYFIKKGFKILPICMMRQDLKTAKNIAEKIKNASEKLNRKILILISSDFTHFHSSEEGAKLDSYAIESLLKMDSGEFQDRILEKDISICGMGPIMVLLEYSKMILKNPKLEILKRGHSGEVYPSDEVVDYVSILVYEE</sequence>
<dbReference type="PANTHER" id="PTHR11060:SF0">
    <property type="entry name" value="PROTEIN MEMO1"/>
    <property type="match status" value="1"/>
</dbReference>
<evidence type="ECO:0000313" key="4">
    <source>
        <dbReference type="Proteomes" id="UP000006875"/>
    </source>
</evidence>
<evidence type="ECO:0000256" key="1">
    <source>
        <dbReference type="ARBA" id="ARBA00006315"/>
    </source>
</evidence>
<dbReference type="EMBL" id="CP002281">
    <property type="protein sequence ID" value="ADO82276.1"/>
    <property type="molecule type" value="Genomic_DNA"/>
</dbReference>
<dbReference type="RefSeq" id="WP_013386946.1">
    <property type="nucleotide sequence ID" value="NC_014632.1"/>
</dbReference>
<name>E3H5Y6_ILYPC</name>
<dbReference type="eggNOG" id="COG1355">
    <property type="taxonomic scope" value="Bacteria"/>
</dbReference>
<dbReference type="HAMAP" id="MF_00055">
    <property type="entry name" value="MEMO1"/>
    <property type="match status" value="1"/>
</dbReference>
<dbReference type="CDD" id="cd07361">
    <property type="entry name" value="MEMO_like"/>
    <property type="match status" value="1"/>
</dbReference>
<dbReference type="KEGG" id="ipo:Ilyop_0488"/>
<dbReference type="Proteomes" id="UP000006875">
    <property type="component" value="Chromosome"/>
</dbReference>
<gene>
    <name evidence="3" type="ordered locus">Ilyop_0488</name>
</gene>
<reference evidence="3 4" key="1">
    <citation type="journal article" date="2010" name="Stand. Genomic Sci.">
        <title>Complete genome sequence of Ilyobacter polytropus type strain (CuHbu1).</title>
        <authorList>
            <person name="Sikorski J."/>
            <person name="Chertkov O."/>
            <person name="Lapidus A."/>
            <person name="Nolan M."/>
            <person name="Lucas S."/>
            <person name="Del Rio T.G."/>
            <person name="Tice H."/>
            <person name="Cheng J.F."/>
            <person name="Tapia R."/>
            <person name="Han C."/>
            <person name="Goodwin L."/>
            <person name="Pitluck S."/>
            <person name="Liolios K."/>
            <person name="Ivanova N."/>
            <person name="Mavromatis K."/>
            <person name="Mikhailova N."/>
            <person name="Pati A."/>
            <person name="Chen A."/>
            <person name="Palaniappan K."/>
            <person name="Land M."/>
            <person name="Hauser L."/>
            <person name="Chang Y.J."/>
            <person name="Jeffries C.D."/>
            <person name="Brambilla E."/>
            <person name="Yasawong M."/>
            <person name="Rohde M."/>
            <person name="Pukall R."/>
            <person name="Spring S."/>
            <person name="Goker M."/>
            <person name="Woyke T."/>
            <person name="Bristow J."/>
            <person name="Eisen J.A."/>
            <person name="Markowitz V."/>
            <person name="Hugenholtz P."/>
            <person name="Kyrpides N.C."/>
            <person name="Klenk H.P."/>
        </authorList>
    </citation>
    <scope>NUCLEOTIDE SEQUENCE [LARGE SCALE GENOMIC DNA]</scope>
    <source>
        <strain evidence="4">ATCC 51220 / DSM 2926 / LMG 16218 / CuHBu1</strain>
    </source>
</reference>